<dbReference type="Gene3D" id="1.10.10.60">
    <property type="entry name" value="Homeodomain-like"/>
    <property type="match status" value="2"/>
</dbReference>
<protein>
    <submittedName>
        <fullName evidence="5">AraC family transcriptional regulator</fullName>
    </submittedName>
</protein>
<dbReference type="Pfam" id="PF02311">
    <property type="entry name" value="AraC_binding"/>
    <property type="match status" value="1"/>
</dbReference>
<dbReference type="PROSITE" id="PS00041">
    <property type="entry name" value="HTH_ARAC_FAMILY_1"/>
    <property type="match status" value="1"/>
</dbReference>
<dbReference type="SUPFAM" id="SSF51215">
    <property type="entry name" value="Regulatory protein AraC"/>
    <property type="match status" value="1"/>
</dbReference>
<dbReference type="InterPro" id="IPR009057">
    <property type="entry name" value="Homeodomain-like_sf"/>
</dbReference>
<dbReference type="PRINTS" id="PR00032">
    <property type="entry name" value="HTHARAC"/>
</dbReference>
<dbReference type="InterPro" id="IPR018062">
    <property type="entry name" value="HTH_AraC-typ_CS"/>
</dbReference>
<evidence type="ECO:0000313" key="5">
    <source>
        <dbReference type="EMBL" id="PAD71293.1"/>
    </source>
</evidence>
<comment type="caution">
    <text evidence="5">The sequence shown here is derived from an EMBL/GenBank/DDBJ whole genome shotgun (WGS) entry which is preliminary data.</text>
</comment>
<keyword evidence="3" id="KW-0804">Transcription</keyword>
<dbReference type="GO" id="GO:0043565">
    <property type="term" value="F:sequence-specific DNA binding"/>
    <property type="evidence" value="ECO:0007669"/>
    <property type="project" value="InterPro"/>
</dbReference>
<dbReference type="SUPFAM" id="SSF46689">
    <property type="entry name" value="Homeodomain-like"/>
    <property type="match status" value="1"/>
</dbReference>
<evidence type="ECO:0000256" key="3">
    <source>
        <dbReference type="ARBA" id="ARBA00023163"/>
    </source>
</evidence>
<accession>A0A268EDU5</accession>
<evidence type="ECO:0000313" key="6">
    <source>
        <dbReference type="Proteomes" id="UP000215596"/>
    </source>
</evidence>
<dbReference type="InterPro" id="IPR003313">
    <property type="entry name" value="AraC-bd"/>
</dbReference>
<dbReference type="InterPro" id="IPR020449">
    <property type="entry name" value="Tscrpt_reg_AraC-type_HTH"/>
</dbReference>
<organism evidence="5 6">
    <name type="scientific">Paenibacillus campinasensis</name>
    <dbReference type="NCBI Taxonomy" id="66347"/>
    <lineage>
        <taxon>Bacteria</taxon>
        <taxon>Bacillati</taxon>
        <taxon>Bacillota</taxon>
        <taxon>Bacilli</taxon>
        <taxon>Bacillales</taxon>
        <taxon>Paenibacillaceae</taxon>
        <taxon>Paenibacillus</taxon>
    </lineage>
</organism>
<dbReference type="OrthoDB" id="2644630at2"/>
<proteinExistence type="predicted"/>
<dbReference type="InterPro" id="IPR037923">
    <property type="entry name" value="HTH-like"/>
</dbReference>
<gene>
    <name evidence="5" type="ORF">CHH67_24980</name>
</gene>
<keyword evidence="1" id="KW-0805">Transcription regulation</keyword>
<evidence type="ECO:0000256" key="1">
    <source>
        <dbReference type="ARBA" id="ARBA00023015"/>
    </source>
</evidence>
<dbReference type="PANTHER" id="PTHR43280:SF10">
    <property type="entry name" value="REGULATORY PROTEIN POCR"/>
    <property type="match status" value="1"/>
</dbReference>
<name>A0A268EDU5_9BACL</name>
<evidence type="ECO:0000256" key="2">
    <source>
        <dbReference type="ARBA" id="ARBA00023125"/>
    </source>
</evidence>
<dbReference type="InterPro" id="IPR018060">
    <property type="entry name" value="HTH_AraC"/>
</dbReference>
<dbReference type="Pfam" id="PF12833">
    <property type="entry name" value="HTH_18"/>
    <property type="match status" value="1"/>
</dbReference>
<dbReference type="PANTHER" id="PTHR43280">
    <property type="entry name" value="ARAC-FAMILY TRANSCRIPTIONAL REGULATOR"/>
    <property type="match status" value="1"/>
</dbReference>
<dbReference type="Proteomes" id="UP000215596">
    <property type="component" value="Unassembled WGS sequence"/>
</dbReference>
<feature type="domain" description="HTH araC/xylS-type" evidence="4">
    <location>
        <begin position="157"/>
        <end position="255"/>
    </location>
</feature>
<evidence type="ECO:0000259" key="4">
    <source>
        <dbReference type="PROSITE" id="PS01124"/>
    </source>
</evidence>
<dbReference type="RefSeq" id="WP_095268083.1">
    <property type="nucleotide sequence ID" value="NZ_NPBY01000111.1"/>
</dbReference>
<dbReference type="EMBL" id="NPBY01000111">
    <property type="protein sequence ID" value="PAD71293.1"/>
    <property type="molecule type" value="Genomic_DNA"/>
</dbReference>
<reference evidence="5 6" key="1">
    <citation type="submission" date="2017-07" db="EMBL/GenBank/DDBJ databases">
        <title>Isolation and whole genome analysis of endospore-forming bacteria from heroin.</title>
        <authorList>
            <person name="Kalinowski J."/>
            <person name="Ahrens B."/>
            <person name="Al-Dilaimi A."/>
            <person name="Winkler A."/>
            <person name="Wibberg D."/>
            <person name="Schleenbecker U."/>
            <person name="Ruckert C."/>
            <person name="Wolfel R."/>
            <person name="Grass G."/>
        </authorList>
    </citation>
    <scope>NUCLEOTIDE SEQUENCE [LARGE SCALE GENOMIC DNA]</scope>
    <source>
        <strain evidence="5 6">7537-G1</strain>
    </source>
</reference>
<dbReference type="SMART" id="SM00342">
    <property type="entry name" value="HTH_ARAC"/>
    <property type="match status" value="1"/>
</dbReference>
<dbReference type="GO" id="GO:0003700">
    <property type="term" value="F:DNA-binding transcription factor activity"/>
    <property type="evidence" value="ECO:0007669"/>
    <property type="project" value="InterPro"/>
</dbReference>
<dbReference type="AlphaFoldDB" id="A0A268EDU5"/>
<sequence>MITVLDVQFHQGVDWYEESSSCPDSHTLCLVTYGKCVFWVQERKLIIDQGDVLLIPPQLDYYGKSIPTLFHSKYVIRFHNSCMEDGLPMLSHPDFIKRKLGSYELVRERLRSISLQWEDQPAYYRHMANALLTETLIYINQEWDRGVIPDDRHRHVARMKQYIQEHYREKITKEDLGEVIQRTPNYAATLFRSVTNQTISEYVHSRRIKTAMYMLTESRLTVQEVSEYLGYRDVSYFHRIFKKITGASPSDFLHERSRIV</sequence>
<keyword evidence="2" id="KW-0238">DNA-binding</keyword>
<dbReference type="PROSITE" id="PS01124">
    <property type="entry name" value="HTH_ARAC_FAMILY_2"/>
    <property type="match status" value="1"/>
</dbReference>